<evidence type="ECO:0000313" key="3">
    <source>
        <dbReference type="EMBL" id="PWJ88513.1"/>
    </source>
</evidence>
<dbReference type="InterPro" id="IPR001638">
    <property type="entry name" value="Solute-binding_3/MltF_N"/>
</dbReference>
<dbReference type="PROSITE" id="PS51832">
    <property type="entry name" value="HD_GYP"/>
    <property type="match status" value="1"/>
</dbReference>
<dbReference type="Pfam" id="PF00497">
    <property type="entry name" value="SBP_bac_3"/>
    <property type="match status" value="1"/>
</dbReference>
<dbReference type="InterPro" id="IPR003607">
    <property type="entry name" value="HD/PDEase_dom"/>
</dbReference>
<dbReference type="RefSeq" id="WP_158274884.1">
    <property type="nucleotide sequence ID" value="NZ_QGGI01000018.1"/>
</dbReference>
<dbReference type="InterPro" id="IPR029016">
    <property type="entry name" value="GAF-like_dom_sf"/>
</dbReference>
<gene>
    <name evidence="3" type="ORF">C7380_11825</name>
</gene>
<dbReference type="SUPFAM" id="SSF109604">
    <property type="entry name" value="HD-domain/PDEase-like"/>
    <property type="match status" value="1"/>
</dbReference>
<dbReference type="Pfam" id="PF13487">
    <property type="entry name" value="HD_5"/>
    <property type="match status" value="1"/>
</dbReference>
<feature type="transmembrane region" description="Helical" evidence="1">
    <location>
        <begin position="252"/>
        <end position="273"/>
    </location>
</feature>
<dbReference type="InterPro" id="IPR052020">
    <property type="entry name" value="Cyclic_di-GMP/3'3'-cGAMP_PDE"/>
</dbReference>
<dbReference type="EMBL" id="QGGI01000018">
    <property type="protein sequence ID" value="PWJ88513.1"/>
    <property type="molecule type" value="Genomic_DNA"/>
</dbReference>
<dbReference type="Gene3D" id="3.40.190.10">
    <property type="entry name" value="Periplasmic binding protein-like II"/>
    <property type="match status" value="2"/>
</dbReference>
<dbReference type="Gene3D" id="1.10.3210.10">
    <property type="entry name" value="Hypothetical protein af1432"/>
    <property type="match status" value="1"/>
</dbReference>
<keyword evidence="1" id="KW-0812">Transmembrane</keyword>
<name>A0AA45C5B0_9BACT</name>
<keyword evidence="1" id="KW-1133">Transmembrane helix</keyword>
<dbReference type="InterPro" id="IPR037522">
    <property type="entry name" value="HD_GYP_dom"/>
</dbReference>
<sequence length="671" mass="79895">MAKYNKALFIIIIIIFYSILFSENYNVIISDYYPDVFYIEGNRTGFAIDLLNEIENKTSLTFNIESYDWIEAYKKFMEDDKYDVLGFIVPNEYRKEMFDFYTPVHTITSFLMTLNDDEIDYENLKDEKISVIKDSFLYEELKKRGFKNIVEVNSNEKALEYLILKKVRACAIEDERTIEKYIIENDYRYKLRYLEELNTYPITFVSRKDKKIKIFDQELKKILKSEEYYEIFRKWLGIDYSMALETQEKVKVYYFIFLIITSVIIIILVLLFIKLKNTNNKILNKNKVITESFIREKELKEQMNIYSERLKNIYKIFYNFDYKKNIDLILDYSIKEMVKLVPEAEKGSIALIKNNIWKIKAVSGFPNRALEAWMPIESAVKVSNHVKQINNLKRYNNSQNIPLETENIFKEIGSYDIKSTIFIDLLDDNKFIGSISLNSNEDIEFSQDSKEYLEIFSKFIEIFLNLKRREEQTLQAYKYSLKKLTIVAEKFDYETSEHMGRISFLSYELSKEMNFEEEFCKKIREYSFYHDIGKILIPIDYLRKDGKLNSDEWEIIKNHTIYGANIIGNSEMLKIAKNIALFHHEKMDGTGYPIGLMGEEIPIEARIVSVVDVYDALRSKRPYKEAFSHEKSIDILINGDERTKPEHFDKKILEKFIDIIEKNKDLYDKKE</sequence>
<dbReference type="Proteomes" id="UP000245921">
    <property type="component" value="Unassembled WGS sequence"/>
</dbReference>
<reference evidence="3 4" key="1">
    <citation type="submission" date="2018-05" db="EMBL/GenBank/DDBJ databases">
        <title>Genomic Encyclopedia of Type Strains, Phase IV (KMG-IV): sequencing the most valuable type-strain genomes for metagenomic binning, comparative biology and taxonomic classification.</title>
        <authorList>
            <person name="Goeker M."/>
        </authorList>
    </citation>
    <scope>NUCLEOTIDE SEQUENCE [LARGE SCALE GENOMIC DNA]</scope>
    <source>
        <strain evidence="3 4">DSM 24906</strain>
    </source>
</reference>
<organism evidence="3 4">
    <name type="scientific">Oceanotoga teriensis</name>
    <dbReference type="NCBI Taxonomy" id="515440"/>
    <lineage>
        <taxon>Bacteria</taxon>
        <taxon>Thermotogati</taxon>
        <taxon>Thermotogota</taxon>
        <taxon>Thermotogae</taxon>
        <taxon>Petrotogales</taxon>
        <taxon>Petrotogaceae</taxon>
        <taxon>Oceanotoga</taxon>
    </lineage>
</organism>
<dbReference type="SUPFAM" id="SSF53850">
    <property type="entry name" value="Periplasmic binding protein-like II"/>
    <property type="match status" value="1"/>
</dbReference>
<dbReference type="SMART" id="SM00062">
    <property type="entry name" value="PBPb"/>
    <property type="match status" value="1"/>
</dbReference>
<dbReference type="AlphaFoldDB" id="A0AA45C5B0"/>
<protein>
    <submittedName>
        <fullName evidence="3">HD domain-containing protein</fullName>
    </submittedName>
</protein>
<proteinExistence type="predicted"/>
<feature type="domain" description="HD-GYP" evidence="2">
    <location>
        <begin position="473"/>
        <end position="671"/>
    </location>
</feature>
<feature type="transmembrane region" description="Helical" evidence="1">
    <location>
        <begin position="7"/>
        <end position="25"/>
    </location>
</feature>
<accession>A0AA45C5B0</accession>
<dbReference type="CDD" id="cd00077">
    <property type="entry name" value="HDc"/>
    <property type="match status" value="1"/>
</dbReference>
<dbReference type="PANTHER" id="PTHR45228">
    <property type="entry name" value="CYCLIC DI-GMP PHOSPHODIESTERASE TM_0186-RELATED"/>
    <property type="match status" value="1"/>
</dbReference>
<dbReference type="SMART" id="SM00471">
    <property type="entry name" value="HDc"/>
    <property type="match status" value="1"/>
</dbReference>
<evidence type="ECO:0000313" key="4">
    <source>
        <dbReference type="Proteomes" id="UP000245921"/>
    </source>
</evidence>
<dbReference type="Gene3D" id="3.30.450.40">
    <property type="match status" value="1"/>
</dbReference>
<evidence type="ECO:0000256" key="1">
    <source>
        <dbReference type="SAM" id="Phobius"/>
    </source>
</evidence>
<dbReference type="PANTHER" id="PTHR45228:SF8">
    <property type="entry name" value="TWO-COMPONENT RESPONSE REGULATOR-RELATED"/>
    <property type="match status" value="1"/>
</dbReference>
<keyword evidence="1" id="KW-0472">Membrane</keyword>
<dbReference type="SUPFAM" id="SSF55781">
    <property type="entry name" value="GAF domain-like"/>
    <property type="match status" value="1"/>
</dbReference>
<keyword evidence="4" id="KW-1185">Reference proteome</keyword>
<comment type="caution">
    <text evidence="3">The sequence shown here is derived from an EMBL/GenBank/DDBJ whole genome shotgun (WGS) entry which is preliminary data.</text>
</comment>
<evidence type="ECO:0000259" key="2">
    <source>
        <dbReference type="PROSITE" id="PS51832"/>
    </source>
</evidence>